<dbReference type="Pfam" id="PF12741">
    <property type="entry name" value="SusD-like"/>
    <property type="match status" value="1"/>
</dbReference>
<dbReference type="InterPro" id="IPR011990">
    <property type="entry name" value="TPR-like_helical_dom_sf"/>
</dbReference>
<name>A0A5J4SJG3_9ZZZZ</name>
<dbReference type="PROSITE" id="PS51257">
    <property type="entry name" value="PROKAR_LIPOPROTEIN"/>
    <property type="match status" value="1"/>
</dbReference>
<sequence>MFNNNHRKNKMMKNKILAVFAVATLFFTGCRDEFAEINTNPNDIDKANIPYLFSQGLWEFNPNDYDLWFYNARYMSHLAQAYIPTAGYYPDYVHIIAEMGGQGSKAINVLKYAREIDYLTSLMGEEGEQYAQLRAILTPLIVYLGILDSDMYGSRPFSEAATARYGGTLTPKYDTVEEQYNLFLTMLDETLDVFANPPGAQTLPSNQDFIYKCDISKWAKLTNSLKLKIAVRLLHQDKARALQIAKDVAANPVGVISPSEDLLYNKGTQEFGTGAALDRVTAITQPLTEFLVSHLDPRIRFVATKNGYNSKIVQGLFNQEVTGKFEECHLPGFILSKVDYTVDDTGKKIFQKWKAPGEPWVRYYGIPTDLDANTNTAVYGDYFQSTRWRIYDDSGSNYKAYAPYSRWPEEMVRGLVDYSIPTLPGDADVSDTEDCLWYFFHFTSAEVNLYFAELKLLGADLPATAQQYYNDGVKQSVEVYDRLANLNHIPYYHTTYGYDPNEATIDLKAGEIDAMMLNPDYQLTGSVADQLEKVYIQQYIHFLLSADDQYVSIRRSGVPKVNSKLLPWNPIELNTMIPRRMEIPPLNISSLMYEIEKQAYEDQGFTPGAGISEPSFLNRERVWQDKGAPNFGEGPNF</sequence>
<dbReference type="InterPro" id="IPR041662">
    <property type="entry name" value="SusD-like_2"/>
</dbReference>
<dbReference type="Gene3D" id="1.25.40.390">
    <property type="match status" value="2"/>
</dbReference>
<proteinExistence type="predicted"/>
<accession>A0A5J4SJG3</accession>
<gene>
    <name evidence="1" type="ORF">EZS27_006091</name>
</gene>
<protein>
    <recommendedName>
        <fullName evidence="2">SusD/RagB family nutrient-binding outer membrane lipoprotein</fullName>
    </recommendedName>
</protein>
<evidence type="ECO:0008006" key="2">
    <source>
        <dbReference type="Google" id="ProtNLM"/>
    </source>
</evidence>
<comment type="caution">
    <text evidence="1">The sequence shown here is derived from an EMBL/GenBank/DDBJ whole genome shotgun (WGS) entry which is preliminary data.</text>
</comment>
<organism evidence="1">
    <name type="scientific">termite gut metagenome</name>
    <dbReference type="NCBI Taxonomy" id="433724"/>
    <lineage>
        <taxon>unclassified sequences</taxon>
        <taxon>metagenomes</taxon>
        <taxon>organismal metagenomes</taxon>
    </lineage>
</organism>
<dbReference type="SUPFAM" id="SSF48452">
    <property type="entry name" value="TPR-like"/>
    <property type="match status" value="1"/>
</dbReference>
<dbReference type="InterPro" id="IPR024302">
    <property type="entry name" value="SusD-like"/>
</dbReference>
<dbReference type="EMBL" id="SNRY01000132">
    <property type="protein sequence ID" value="KAA6346374.1"/>
    <property type="molecule type" value="Genomic_DNA"/>
</dbReference>
<reference evidence="1" key="1">
    <citation type="submission" date="2019-03" db="EMBL/GenBank/DDBJ databases">
        <title>Single cell metagenomics reveals metabolic interactions within the superorganism composed of flagellate Streblomastix strix and complex community of Bacteroidetes bacteria on its surface.</title>
        <authorList>
            <person name="Treitli S.C."/>
            <person name="Kolisko M."/>
            <person name="Husnik F."/>
            <person name="Keeling P."/>
            <person name="Hampl V."/>
        </authorList>
    </citation>
    <scope>NUCLEOTIDE SEQUENCE</scope>
    <source>
        <strain evidence="1">STM</strain>
    </source>
</reference>
<evidence type="ECO:0000313" key="1">
    <source>
        <dbReference type="EMBL" id="KAA6346374.1"/>
    </source>
</evidence>
<dbReference type="AlphaFoldDB" id="A0A5J4SJG3"/>
<dbReference type="Pfam" id="PF12771">
    <property type="entry name" value="SusD-like_2"/>
    <property type="match status" value="1"/>
</dbReference>